<organism evidence="5 6">
    <name type="scientific">Martelella lutilitoris</name>
    <dbReference type="NCBI Taxonomy" id="2583532"/>
    <lineage>
        <taxon>Bacteria</taxon>
        <taxon>Pseudomonadati</taxon>
        <taxon>Pseudomonadota</taxon>
        <taxon>Alphaproteobacteria</taxon>
        <taxon>Hyphomicrobiales</taxon>
        <taxon>Aurantimonadaceae</taxon>
        <taxon>Martelella</taxon>
    </lineage>
</organism>
<reference evidence="5 6" key="2">
    <citation type="submission" date="2019-06" db="EMBL/GenBank/DDBJ databases">
        <title>Martelella lutilitoris sp. nov., isolated from a tidal mudflat.</title>
        <authorList>
            <person name="Kim Y.-J."/>
        </authorList>
    </citation>
    <scope>NUCLEOTIDE SEQUENCE [LARGE SCALE GENOMIC DNA]</scope>
    <source>
        <strain evidence="5 6">GH2-6</strain>
    </source>
</reference>
<protein>
    <recommendedName>
        <fullName evidence="7">Porin family protein</fullName>
    </recommendedName>
</protein>
<dbReference type="OrthoDB" id="6555107at2"/>
<keyword evidence="4" id="KW-0732">Signal</keyword>
<feature type="chain" id="PRO_5022848439" description="Porin family protein" evidence="4">
    <location>
        <begin position="25"/>
        <end position="275"/>
    </location>
</feature>
<dbReference type="RefSeq" id="WP_138746666.1">
    <property type="nucleotide sequence ID" value="NZ_VCLB01000001.1"/>
</dbReference>
<evidence type="ECO:0008006" key="7">
    <source>
        <dbReference type="Google" id="ProtNLM"/>
    </source>
</evidence>
<sequence>MRASAAKLLFAGMTTAALSHTALAADPVEAPASAPVMPATTDDWTFALTPYIWGAGLSGKVTPFSGAPTVRVERSFSEILEELNLAGFVNFYATNGRFGAYADVMYVDTGEEHATGPVTLPGIGPVPGVNVNLDTKLFNAALFGTYRLADTDRFSLDALAGVRVFKAWADVSAGITGTPNAYRAKSDFGWVDPTIGARMDYDFGKGFSFVGQADIGGSSGGADLTWQAMGAVKYDVSETTAVSLGYKYLSVDYDQDGHKLDIDMQGPTLGVTFRF</sequence>
<evidence type="ECO:0000256" key="3">
    <source>
        <dbReference type="ARBA" id="ARBA00023237"/>
    </source>
</evidence>
<evidence type="ECO:0000256" key="1">
    <source>
        <dbReference type="ARBA" id="ARBA00004442"/>
    </source>
</evidence>
<proteinExistence type="predicted"/>
<dbReference type="SUPFAM" id="SSF56925">
    <property type="entry name" value="OMPA-like"/>
    <property type="match status" value="1"/>
</dbReference>
<dbReference type="AlphaFoldDB" id="A0A5C4JVZ5"/>
<evidence type="ECO:0000313" key="5">
    <source>
        <dbReference type="EMBL" id="TNB49623.1"/>
    </source>
</evidence>
<feature type="signal peptide" evidence="4">
    <location>
        <begin position="1"/>
        <end position="24"/>
    </location>
</feature>
<comment type="caution">
    <text evidence="5">The sequence shown here is derived from an EMBL/GenBank/DDBJ whole genome shotgun (WGS) entry which is preliminary data.</text>
</comment>
<gene>
    <name evidence="5" type="ORF">FF124_01290</name>
</gene>
<dbReference type="GO" id="GO:0009279">
    <property type="term" value="C:cell outer membrane"/>
    <property type="evidence" value="ECO:0007669"/>
    <property type="project" value="UniProtKB-SubCell"/>
</dbReference>
<dbReference type="InterPro" id="IPR036942">
    <property type="entry name" value="Beta-barrel_TonB_sf"/>
</dbReference>
<dbReference type="EMBL" id="VCLB01000001">
    <property type="protein sequence ID" value="TNB49623.1"/>
    <property type="molecule type" value="Genomic_DNA"/>
</dbReference>
<keyword evidence="6" id="KW-1185">Reference proteome</keyword>
<accession>A0A5C4JVZ5</accession>
<evidence type="ECO:0000256" key="2">
    <source>
        <dbReference type="ARBA" id="ARBA00023136"/>
    </source>
</evidence>
<comment type="subcellular location">
    <subcellularLocation>
        <location evidence="1">Cell outer membrane</location>
    </subcellularLocation>
</comment>
<evidence type="ECO:0000313" key="6">
    <source>
        <dbReference type="Proteomes" id="UP000307874"/>
    </source>
</evidence>
<evidence type="ECO:0000256" key="4">
    <source>
        <dbReference type="SAM" id="SignalP"/>
    </source>
</evidence>
<keyword evidence="3" id="KW-0998">Cell outer membrane</keyword>
<dbReference type="Proteomes" id="UP000307874">
    <property type="component" value="Unassembled WGS sequence"/>
</dbReference>
<dbReference type="Gene3D" id="2.40.170.20">
    <property type="entry name" value="TonB-dependent receptor, beta-barrel domain"/>
    <property type="match status" value="1"/>
</dbReference>
<name>A0A5C4JVZ5_9HYPH</name>
<dbReference type="InterPro" id="IPR011250">
    <property type="entry name" value="OMP/PagP_B-barrel"/>
</dbReference>
<reference evidence="5 6" key="1">
    <citation type="submission" date="2019-05" db="EMBL/GenBank/DDBJ databases">
        <authorList>
            <person name="Lee S.D."/>
        </authorList>
    </citation>
    <scope>NUCLEOTIDE SEQUENCE [LARGE SCALE GENOMIC DNA]</scope>
    <source>
        <strain evidence="5 6">GH2-6</strain>
    </source>
</reference>
<keyword evidence="2" id="KW-0472">Membrane</keyword>